<sequence length="800" mass="90745">MRSQQLTAKPAGLIYRMSRAVLARLVKPNLVGEMNFGNLDLLYVLPQRSLADLLLLDLACEKTASPPPLQSLSEPHEATRFFFLNRGGGFFEKNTMRTYSERMLRIDRAHAQDPALRLTVVPVSIFWGRAANKDKSLVRSMVSDEWLISSRLRRMLGLLFNRSDILIRFGAPLPWPSTPSSQGGGNRNVRKLARLLRVHFRNERTAALGPNLSNRRSLVEKIVSSRSVQDAIESAEGDWVTLEAEARRDAFAIGSNMSYPTIRILERLLTWFWHRIYDGVDIQGFEQLEQIAQTHTLVYAPCHRSHVDYLVLSHALFGLGLMLPHIAAGDNLNMPVIGKLLRRGGAFFMRRSFRNDPIYRAVMREYLNEVFSRGHSVEYFVEGGRSRTGRILPPQLGMLSMTLASYALGLPRPVAIIPVYFSYEKLIEANAYLSELRGERKRLENVADVFRNLRLIKQNFGRVMLRFGTSIDLGTFVNNFNREHNHPSLPATAAQSLGHEILTAVNDSAYVNPVNLIALTTLSMPQFTIEERALVQHLDYLKRLITTNREHHNYSVTNLSPTQILEHVERLDMLQREETEGERLVGHDSATAILMNWYRNNVLHVFAQSAMVACLLVNRRLPLRVSALERLMATVLPYIESELSFRSAPEETNQCLLQLETLGLLHRADGAVTPPSQGSAGRFHLNLLANALMPTLERFYIAIALLDRAGNAIYTRNTLVETACRTARRFSVLYGSNSPEFFDPVLFRGLINTLHDRGVVRTDRDDYLCFDSSIRELIRLSRHIIRTELQQSIPLPASEA</sequence>
<dbReference type="SUPFAM" id="SSF69593">
    <property type="entry name" value="Glycerol-3-phosphate (1)-acyltransferase"/>
    <property type="match status" value="1"/>
</dbReference>
<evidence type="ECO:0000256" key="7">
    <source>
        <dbReference type="SAM" id="Coils"/>
    </source>
</evidence>
<dbReference type="PANTHER" id="PTHR12563:SF17">
    <property type="entry name" value="DIHYDROXYACETONE PHOSPHATE ACYLTRANSFERASE"/>
    <property type="match status" value="1"/>
</dbReference>
<feature type="coiled-coil region" evidence="7">
    <location>
        <begin position="426"/>
        <end position="453"/>
    </location>
</feature>
<dbReference type="SMART" id="SM00563">
    <property type="entry name" value="PlsC"/>
    <property type="match status" value="1"/>
</dbReference>
<dbReference type="PIRSF" id="PIRSF500064">
    <property type="entry name" value="GPAT"/>
    <property type="match status" value="1"/>
</dbReference>
<dbReference type="NCBIfam" id="NF003441">
    <property type="entry name" value="PRK04974.1"/>
    <property type="match status" value="1"/>
</dbReference>
<comment type="similarity">
    <text evidence="2">Belongs to the GPAT/DAPAT family.</text>
</comment>
<evidence type="ECO:0000256" key="4">
    <source>
        <dbReference type="ARBA" id="ARBA00022679"/>
    </source>
</evidence>
<evidence type="ECO:0000256" key="2">
    <source>
        <dbReference type="ARBA" id="ARBA00007937"/>
    </source>
</evidence>
<dbReference type="AlphaFoldDB" id="A0A381QDJ5"/>
<dbReference type="CDD" id="cd07993">
    <property type="entry name" value="LPLAT_DHAPAT-like"/>
    <property type="match status" value="1"/>
</dbReference>
<dbReference type="InterPro" id="IPR041728">
    <property type="entry name" value="GPAT/DHAPAT_LPLAT"/>
</dbReference>
<feature type="domain" description="Phospholipid/glycerol acyltransferase" evidence="8">
    <location>
        <begin position="297"/>
        <end position="424"/>
    </location>
</feature>
<gene>
    <name evidence="9" type="ORF">METZ01_LOCUS30249</name>
</gene>
<evidence type="ECO:0000256" key="1">
    <source>
        <dbReference type="ARBA" id="ARBA00004413"/>
    </source>
</evidence>
<dbReference type="GO" id="GO:0006631">
    <property type="term" value="P:fatty acid metabolic process"/>
    <property type="evidence" value="ECO:0007669"/>
    <property type="project" value="TreeGrafter"/>
</dbReference>
<dbReference type="InterPro" id="IPR002123">
    <property type="entry name" value="Plipid/glycerol_acylTrfase"/>
</dbReference>
<comment type="subcellular location">
    <subcellularLocation>
        <location evidence="1">Cell membrane</location>
        <topology evidence="1">Peripheral membrane protein</topology>
        <orientation evidence="1">Cytoplasmic side</orientation>
    </subcellularLocation>
</comment>
<dbReference type="InterPro" id="IPR022284">
    <property type="entry name" value="GPAT/DHAPAT"/>
</dbReference>
<proteinExistence type="inferred from homology"/>
<keyword evidence="4" id="KW-0808">Transferase</keyword>
<evidence type="ECO:0000256" key="6">
    <source>
        <dbReference type="ARBA" id="ARBA00023315"/>
    </source>
</evidence>
<dbReference type="GO" id="GO:0004366">
    <property type="term" value="F:glycerol-3-phosphate O-acyltransferase activity"/>
    <property type="evidence" value="ECO:0007669"/>
    <property type="project" value="InterPro"/>
</dbReference>
<reference evidence="9" key="1">
    <citation type="submission" date="2018-05" db="EMBL/GenBank/DDBJ databases">
        <authorList>
            <person name="Lanie J.A."/>
            <person name="Ng W.-L."/>
            <person name="Kazmierczak K.M."/>
            <person name="Andrzejewski T.M."/>
            <person name="Davidsen T.M."/>
            <person name="Wayne K.J."/>
            <person name="Tettelin H."/>
            <person name="Glass J.I."/>
            <person name="Rusch D."/>
            <person name="Podicherti R."/>
            <person name="Tsui H.-C.T."/>
            <person name="Winkler M.E."/>
        </authorList>
    </citation>
    <scope>NUCLEOTIDE SEQUENCE</scope>
</reference>
<dbReference type="NCBIfam" id="TIGR03703">
    <property type="entry name" value="plsB"/>
    <property type="match status" value="1"/>
</dbReference>
<keyword evidence="5" id="KW-0472">Membrane</keyword>
<evidence type="ECO:0000256" key="3">
    <source>
        <dbReference type="ARBA" id="ARBA00022475"/>
    </source>
</evidence>
<dbReference type="Pfam" id="PF19277">
    <property type="entry name" value="GPAT_C"/>
    <property type="match status" value="1"/>
</dbReference>
<dbReference type="InterPro" id="IPR045520">
    <property type="entry name" value="GPAT/DHAPAT_C"/>
</dbReference>
<dbReference type="EMBL" id="UINC01001315">
    <property type="protein sequence ID" value="SUZ77395.1"/>
    <property type="molecule type" value="Genomic_DNA"/>
</dbReference>
<protein>
    <recommendedName>
        <fullName evidence="8">Phospholipid/glycerol acyltransferase domain-containing protein</fullName>
    </recommendedName>
</protein>
<evidence type="ECO:0000259" key="8">
    <source>
        <dbReference type="SMART" id="SM00563"/>
    </source>
</evidence>
<organism evidence="9">
    <name type="scientific">marine metagenome</name>
    <dbReference type="NCBI Taxonomy" id="408172"/>
    <lineage>
        <taxon>unclassified sequences</taxon>
        <taxon>metagenomes</taxon>
        <taxon>ecological metagenomes</taxon>
    </lineage>
</organism>
<evidence type="ECO:0000313" key="9">
    <source>
        <dbReference type="EMBL" id="SUZ77395.1"/>
    </source>
</evidence>
<name>A0A381QDJ5_9ZZZZ</name>
<keyword evidence="6" id="KW-0012">Acyltransferase</keyword>
<dbReference type="PANTHER" id="PTHR12563">
    <property type="entry name" value="GLYCEROL-3-PHOSPHATE ACYLTRANSFERASE"/>
    <property type="match status" value="1"/>
</dbReference>
<keyword evidence="7" id="KW-0175">Coiled coil</keyword>
<keyword evidence="3" id="KW-1003">Cell membrane</keyword>
<accession>A0A381QDJ5</accession>
<dbReference type="Pfam" id="PF01553">
    <property type="entry name" value="Acyltransferase"/>
    <property type="match status" value="1"/>
</dbReference>
<dbReference type="GO" id="GO:0008654">
    <property type="term" value="P:phospholipid biosynthetic process"/>
    <property type="evidence" value="ECO:0007669"/>
    <property type="project" value="InterPro"/>
</dbReference>
<dbReference type="PIRSF" id="PIRSF000437">
    <property type="entry name" value="GPAT_DHAPAT"/>
    <property type="match status" value="1"/>
</dbReference>
<evidence type="ECO:0000256" key="5">
    <source>
        <dbReference type="ARBA" id="ARBA00023136"/>
    </source>
</evidence>
<dbReference type="GO" id="GO:0005886">
    <property type="term" value="C:plasma membrane"/>
    <property type="evidence" value="ECO:0007669"/>
    <property type="project" value="UniProtKB-SubCell"/>
</dbReference>
<dbReference type="InterPro" id="IPR028354">
    <property type="entry name" value="GPAT_PlsB"/>
</dbReference>